<sequence length="166" mass="18447">METRVRNIVIAHLNAIKDGIAARMTQYGRNASGHTVQSLLVRATDMGGTLEGDNAILYLEHGRGPGKIPMGFYDTIRSWVIAKGISYQQMAPKNGTPEQGLARLSGAIAHSIMTKGTKLYRDKGYNDIYSELMEKELELLSKETAGIFEMEVDKLQDIELDEEQND</sequence>
<dbReference type="EMBL" id="BPUB01000002">
    <property type="protein sequence ID" value="GJG59066.1"/>
    <property type="molecule type" value="Genomic_DNA"/>
</dbReference>
<organism evidence="1 2">
    <name type="scientific">Prevotella lacticifex</name>
    <dbReference type="NCBI Taxonomy" id="2854755"/>
    <lineage>
        <taxon>Bacteria</taxon>
        <taxon>Pseudomonadati</taxon>
        <taxon>Bacteroidota</taxon>
        <taxon>Bacteroidia</taxon>
        <taxon>Bacteroidales</taxon>
        <taxon>Prevotellaceae</taxon>
        <taxon>Prevotella</taxon>
    </lineage>
</organism>
<name>A0A9R1CAK6_9BACT</name>
<evidence type="ECO:0000313" key="2">
    <source>
        <dbReference type="Proteomes" id="UP000825483"/>
    </source>
</evidence>
<dbReference type="GeneID" id="72466893"/>
<keyword evidence="2" id="KW-1185">Reference proteome</keyword>
<dbReference type="RefSeq" id="WP_223928923.1">
    <property type="nucleotide sequence ID" value="NZ_BPTU01000001.1"/>
</dbReference>
<reference evidence="1" key="1">
    <citation type="journal article" date="2022" name="Int. J. Syst. Evol. Microbiol.">
        <title>Prevotella lacticifex sp. nov., isolated from the rumen of cows.</title>
        <authorList>
            <person name="Shinkai T."/>
            <person name="Ikeyama N."/>
            <person name="Kumagai M."/>
            <person name="Ohmori H."/>
            <person name="Sakamoto M."/>
            <person name="Ohkuma M."/>
            <person name="Mitsumori M."/>
        </authorList>
    </citation>
    <scope>NUCLEOTIDE SEQUENCE</scope>
    <source>
        <strain evidence="1">R5076</strain>
    </source>
</reference>
<comment type="caution">
    <text evidence="1">The sequence shown here is derived from an EMBL/GenBank/DDBJ whole genome shotgun (WGS) entry which is preliminary data.</text>
</comment>
<gene>
    <name evidence="1" type="ORF">PRLR5076_19170</name>
</gene>
<dbReference type="AlphaFoldDB" id="A0A9R1CAK6"/>
<protein>
    <submittedName>
        <fullName evidence="1">Uncharacterized protein</fullName>
    </submittedName>
</protein>
<accession>A0A9R1CAK6</accession>
<proteinExistence type="predicted"/>
<dbReference type="Proteomes" id="UP000825483">
    <property type="component" value="Unassembled WGS sequence"/>
</dbReference>
<evidence type="ECO:0000313" key="1">
    <source>
        <dbReference type="EMBL" id="GJG59066.1"/>
    </source>
</evidence>